<dbReference type="AlphaFoldDB" id="N2BLM7"/>
<accession>N2BLM7</accession>
<proteinExistence type="predicted"/>
<protein>
    <submittedName>
        <fullName evidence="2">Uncharacterized protein</fullName>
    </submittedName>
</protein>
<gene>
    <name evidence="2" type="ORF">C826_00126</name>
</gene>
<sequence length="29" mass="3309">MKQPLKKDIESKSKDLSQNDNTKSSQSQD</sequence>
<feature type="compositionally biased region" description="Polar residues" evidence="1">
    <location>
        <begin position="18"/>
        <end position="29"/>
    </location>
</feature>
<reference evidence="2 3" key="1">
    <citation type="submission" date="2013-02" db="EMBL/GenBank/DDBJ databases">
        <title>The Genome Sequence of Helicobacter bilis WiWa.</title>
        <authorList>
            <consortium name="The Broad Institute Genome Sequencing Platform"/>
            <person name="Ward D."/>
            <person name="Overstreet A.-M.C."/>
            <person name="Ramer-Tait A.E."/>
            <person name="Phillips G.J."/>
            <person name="Wannemuehler M.J."/>
            <person name="Walker B."/>
            <person name="Young S.K."/>
            <person name="Zeng Q."/>
            <person name="Gargeya S."/>
            <person name="Fitzgerald M."/>
            <person name="Haas B."/>
            <person name="Abouelleil A."/>
            <person name="Alvarado L."/>
            <person name="Arachchi H.M."/>
            <person name="Berlin A.M."/>
            <person name="Chapman S.B."/>
            <person name="Dewar J."/>
            <person name="Goldberg J."/>
            <person name="Griggs A."/>
            <person name="Gujja S."/>
            <person name="Hansen M."/>
            <person name="Howarth C."/>
            <person name="Imamovic A."/>
            <person name="Larimer J."/>
            <person name="McCowan C."/>
            <person name="Murphy C."/>
            <person name="Neiman D."/>
            <person name="Pearson M."/>
            <person name="Priest M."/>
            <person name="Roberts A."/>
            <person name="Saif S."/>
            <person name="Shea T."/>
            <person name="Sisk P."/>
            <person name="Sykes S."/>
            <person name="Wortman J."/>
            <person name="Nusbaum C."/>
            <person name="Birren B."/>
        </authorList>
    </citation>
    <scope>NUCLEOTIDE SEQUENCE [LARGE SCALE GENOMIC DNA]</scope>
    <source>
        <strain evidence="2 3">WiWa</strain>
    </source>
</reference>
<dbReference type="EMBL" id="AQFW01000004">
    <property type="protein sequence ID" value="EMZ41116.1"/>
    <property type="molecule type" value="Genomic_DNA"/>
</dbReference>
<dbReference type="HOGENOM" id="CLU_3409425_0_0_7"/>
<feature type="compositionally biased region" description="Basic and acidic residues" evidence="1">
    <location>
        <begin position="1"/>
        <end position="17"/>
    </location>
</feature>
<comment type="caution">
    <text evidence="2">The sequence shown here is derived from an EMBL/GenBank/DDBJ whole genome shotgun (WGS) entry which is preliminary data.</text>
</comment>
<dbReference type="Proteomes" id="UP000012527">
    <property type="component" value="Unassembled WGS sequence"/>
</dbReference>
<evidence type="ECO:0000256" key="1">
    <source>
        <dbReference type="SAM" id="MobiDB-lite"/>
    </source>
</evidence>
<organism evidence="2 3">
    <name type="scientific">Helicobacter bilis WiWa</name>
    <dbReference type="NCBI Taxonomy" id="1235804"/>
    <lineage>
        <taxon>Bacteria</taxon>
        <taxon>Pseudomonadati</taxon>
        <taxon>Campylobacterota</taxon>
        <taxon>Epsilonproteobacteria</taxon>
        <taxon>Campylobacterales</taxon>
        <taxon>Helicobacteraceae</taxon>
        <taxon>Helicobacter</taxon>
    </lineage>
</organism>
<feature type="region of interest" description="Disordered" evidence="1">
    <location>
        <begin position="1"/>
        <end position="29"/>
    </location>
</feature>
<evidence type="ECO:0000313" key="2">
    <source>
        <dbReference type="EMBL" id="EMZ41116.1"/>
    </source>
</evidence>
<name>N2BLM7_9HELI</name>
<evidence type="ECO:0000313" key="3">
    <source>
        <dbReference type="Proteomes" id="UP000012527"/>
    </source>
</evidence>